<sequence>MTYSAEEFDALIAATAQVTRHVPLAVHTGAFCLDATALIPHIEHAIAALSEHVWRWNGAELKAHIEALRELGHTLKGIAELAGVSIATVSRIANNTLDRYSATTTDKLLAVPLTPPPSAIDDAVVADILAGRKVSIARRHRGQYIAYLAGRTDVTISVMAKAMRISHSRAITERNKVTRDVAQAAA</sequence>
<feature type="domain" description="HTH lacI-type" evidence="1">
    <location>
        <begin position="74"/>
        <end position="110"/>
    </location>
</feature>
<dbReference type="GO" id="GO:0003677">
    <property type="term" value="F:DNA binding"/>
    <property type="evidence" value="ECO:0007669"/>
    <property type="project" value="UniProtKB-KW"/>
</dbReference>
<dbReference type="EMBL" id="CP109441">
    <property type="protein sequence ID" value="WUV42851.1"/>
    <property type="molecule type" value="Genomic_DNA"/>
</dbReference>
<dbReference type="InterPro" id="IPR000843">
    <property type="entry name" value="HTH_LacI"/>
</dbReference>
<evidence type="ECO:0000259" key="1">
    <source>
        <dbReference type="Pfam" id="PF00356"/>
    </source>
</evidence>
<evidence type="ECO:0000313" key="2">
    <source>
        <dbReference type="EMBL" id="WUV42851.1"/>
    </source>
</evidence>
<keyword evidence="3" id="KW-1185">Reference proteome</keyword>
<dbReference type="Pfam" id="PF00356">
    <property type="entry name" value="LacI"/>
    <property type="match status" value="1"/>
</dbReference>
<accession>A0ABZ1YKQ2</accession>
<dbReference type="Proteomes" id="UP001432062">
    <property type="component" value="Chromosome"/>
</dbReference>
<gene>
    <name evidence="2" type="ORF">OG563_26775</name>
</gene>
<organism evidence="2 3">
    <name type="scientific">Nocardia vinacea</name>
    <dbReference type="NCBI Taxonomy" id="96468"/>
    <lineage>
        <taxon>Bacteria</taxon>
        <taxon>Bacillati</taxon>
        <taxon>Actinomycetota</taxon>
        <taxon>Actinomycetes</taxon>
        <taxon>Mycobacteriales</taxon>
        <taxon>Nocardiaceae</taxon>
        <taxon>Nocardia</taxon>
    </lineage>
</organism>
<reference evidence="2" key="1">
    <citation type="submission" date="2022-10" db="EMBL/GenBank/DDBJ databases">
        <title>The complete genomes of actinobacterial strains from the NBC collection.</title>
        <authorList>
            <person name="Joergensen T.S."/>
            <person name="Alvarez Arevalo M."/>
            <person name="Sterndorff E.B."/>
            <person name="Faurdal D."/>
            <person name="Vuksanovic O."/>
            <person name="Mourched A.-S."/>
            <person name="Charusanti P."/>
            <person name="Shaw S."/>
            <person name="Blin K."/>
            <person name="Weber T."/>
        </authorList>
    </citation>
    <scope>NUCLEOTIDE SEQUENCE</scope>
    <source>
        <strain evidence="2">NBC_01482</strain>
    </source>
</reference>
<evidence type="ECO:0000313" key="3">
    <source>
        <dbReference type="Proteomes" id="UP001432062"/>
    </source>
</evidence>
<protein>
    <submittedName>
        <fullName evidence="2">LacI family DNA-binding transcriptional regulator</fullName>
    </submittedName>
</protein>
<dbReference type="InterPro" id="IPR010982">
    <property type="entry name" value="Lambda_DNA-bd_dom_sf"/>
</dbReference>
<dbReference type="Gene3D" id="1.10.260.40">
    <property type="entry name" value="lambda repressor-like DNA-binding domains"/>
    <property type="match status" value="1"/>
</dbReference>
<proteinExistence type="predicted"/>
<dbReference type="RefSeq" id="WP_329405469.1">
    <property type="nucleotide sequence ID" value="NZ_CP109441.1"/>
</dbReference>
<dbReference type="SUPFAM" id="SSF47413">
    <property type="entry name" value="lambda repressor-like DNA-binding domains"/>
    <property type="match status" value="1"/>
</dbReference>
<keyword evidence="2" id="KW-0238">DNA-binding</keyword>
<name>A0ABZ1YKQ2_9NOCA</name>